<proteinExistence type="predicted"/>
<feature type="domain" description="AbiEi antitoxin C-terminal" evidence="1">
    <location>
        <begin position="65"/>
        <end position="177"/>
    </location>
</feature>
<accession>A0A7W3JSV2</accession>
<dbReference type="EMBL" id="JACGWU010000001">
    <property type="protein sequence ID" value="MBA8828537.1"/>
    <property type="molecule type" value="Genomic_DNA"/>
</dbReference>
<dbReference type="InterPro" id="IPR018547">
    <property type="entry name" value="AbiEi_C"/>
</dbReference>
<comment type="caution">
    <text evidence="2">The sequence shown here is derived from an EMBL/GenBank/DDBJ whole genome shotgun (WGS) entry which is preliminary data.</text>
</comment>
<evidence type="ECO:0000313" key="3">
    <source>
        <dbReference type="Proteomes" id="UP000524237"/>
    </source>
</evidence>
<keyword evidence="3" id="KW-1185">Reference proteome</keyword>
<dbReference type="RefSeq" id="WP_182483940.1">
    <property type="nucleotide sequence ID" value="NZ_JACGWU010000001.1"/>
</dbReference>
<dbReference type="Pfam" id="PF09407">
    <property type="entry name" value="AbiEi_1"/>
    <property type="match status" value="1"/>
</dbReference>
<gene>
    <name evidence="2" type="ORF">FB555_000608</name>
</gene>
<evidence type="ECO:0000259" key="1">
    <source>
        <dbReference type="Pfam" id="PF09407"/>
    </source>
</evidence>
<dbReference type="AlphaFoldDB" id="A0A7W3JSV2"/>
<evidence type="ECO:0000313" key="2">
    <source>
        <dbReference type="EMBL" id="MBA8828537.1"/>
    </source>
</evidence>
<reference evidence="2 3" key="1">
    <citation type="submission" date="2020-07" db="EMBL/GenBank/DDBJ databases">
        <title>Sequencing the genomes of 1000 actinobacteria strains.</title>
        <authorList>
            <person name="Klenk H.-P."/>
        </authorList>
    </citation>
    <scope>NUCLEOTIDE SEQUENCE [LARGE SCALE GENOMIC DNA]</scope>
    <source>
        <strain evidence="2 3">DSM 23737</strain>
    </source>
</reference>
<protein>
    <recommendedName>
        <fullName evidence="1">AbiEi antitoxin C-terminal domain-containing protein</fullName>
    </recommendedName>
</protein>
<name>A0A7W3JSV2_9MICO</name>
<organism evidence="2 3">
    <name type="scientific">Alpinimonas psychrophila</name>
    <dbReference type="NCBI Taxonomy" id="748908"/>
    <lineage>
        <taxon>Bacteria</taxon>
        <taxon>Bacillati</taxon>
        <taxon>Actinomycetota</taxon>
        <taxon>Actinomycetes</taxon>
        <taxon>Micrococcales</taxon>
        <taxon>Microbacteriaceae</taxon>
        <taxon>Alpinimonas</taxon>
    </lineage>
</organism>
<dbReference type="Proteomes" id="UP000524237">
    <property type="component" value="Unassembled WGS sequence"/>
</dbReference>
<sequence length="202" mass="22173">MRLLDDFLAPSSVSARETFTVAELSACALDGELFPVDAAYVFCDLPSDVASRARIVISRVDERCVVAGWSAAWVHDAIDRPPAHHTVALRDGLRIRLSPDRRYGIAQMSFDKSDVMGVIGAHVTTPLRTAIDLARFVSQDSRLDDVLVALMRCAQATALDVRNVLNRGTNLPYKQRAYRRLGAALATLENARGRSFSRSTSV</sequence>